<evidence type="ECO:0000256" key="1">
    <source>
        <dbReference type="SAM" id="SignalP"/>
    </source>
</evidence>
<reference evidence="2 3" key="1">
    <citation type="submission" date="2019-09" db="EMBL/GenBank/DDBJ databases">
        <title>Parvibaculum sedimenti sp. nov., isolated from sediment.</title>
        <authorList>
            <person name="Wang Y."/>
        </authorList>
    </citation>
    <scope>NUCLEOTIDE SEQUENCE [LARGE SCALE GENOMIC DNA]</scope>
    <source>
        <strain evidence="2 3">HXT-9</strain>
    </source>
</reference>
<keyword evidence="1" id="KW-0732">Signal</keyword>
<evidence type="ECO:0000313" key="3">
    <source>
        <dbReference type="Proteomes" id="UP000468901"/>
    </source>
</evidence>
<dbReference type="PROSITE" id="PS51257">
    <property type="entry name" value="PROKAR_LIPOPROTEIN"/>
    <property type="match status" value="1"/>
</dbReference>
<feature type="chain" id="PRO_5026985851" description="Lipoprotein" evidence="1">
    <location>
        <begin position="27"/>
        <end position="86"/>
    </location>
</feature>
<protein>
    <recommendedName>
        <fullName evidence="4">Lipoprotein</fullName>
    </recommendedName>
</protein>
<feature type="signal peptide" evidence="1">
    <location>
        <begin position="1"/>
        <end position="26"/>
    </location>
</feature>
<dbReference type="RefSeq" id="WP_152217004.1">
    <property type="nucleotide sequence ID" value="NZ_WESC01000013.1"/>
</dbReference>
<name>A0A6N6VEJ3_9HYPH</name>
<evidence type="ECO:0000313" key="2">
    <source>
        <dbReference type="EMBL" id="KAB7739121.1"/>
    </source>
</evidence>
<keyword evidence="3" id="KW-1185">Reference proteome</keyword>
<sequence length="86" mass="9140">MKSRRALRIGFLACFTLLAAACADPAAEKARLDAIDNQNCIDLGFKPGTEAYGNCRLKLKEIRAKNEGAQSPNVSFGLGVGVAHGF</sequence>
<dbReference type="AlphaFoldDB" id="A0A6N6VEJ3"/>
<comment type="caution">
    <text evidence="2">The sequence shown here is derived from an EMBL/GenBank/DDBJ whole genome shotgun (WGS) entry which is preliminary data.</text>
</comment>
<evidence type="ECO:0008006" key="4">
    <source>
        <dbReference type="Google" id="ProtNLM"/>
    </source>
</evidence>
<gene>
    <name evidence="2" type="ORF">F2P47_14020</name>
</gene>
<proteinExistence type="predicted"/>
<dbReference type="EMBL" id="WESC01000013">
    <property type="protein sequence ID" value="KAB7739121.1"/>
    <property type="molecule type" value="Genomic_DNA"/>
</dbReference>
<dbReference type="Proteomes" id="UP000468901">
    <property type="component" value="Unassembled WGS sequence"/>
</dbReference>
<organism evidence="2 3">
    <name type="scientific">Parvibaculum sedimenti</name>
    <dbReference type="NCBI Taxonomy" id="2608632"/>
    <lineage>
        <taxon>Bacteria</taxon>
        <taxon>Pseudomonadati</taxon>
        <taxon>Pseudomonadota</taxon>
        <taxon>Alphaproteobacteria</taxon>
        <taxon>Hyphomicrobiales</taxon>
        <taxon>Parvibaculaceae</taxon>
        <taxon>Parvibaculum</taxon>
    </lineage>
</organism>
<accession>A0A6N6VEJ3</accession>